<evidence type="ECO:0000256" key="4">
    <source>
        <dbReference type="ARBA" id="ARBA00022475"/>
    </source>
</evidence>
<dbReference type="GO" id="GO:0006886">
    <property type="term" value="P:intracellular protein transport"/>
    <property type="evidence" value="ECO:0007669"/>
    <property type="project" value="InterPro"/>
</dbReference>
<evidence type="ECO:0000256" key="13">
    <source>
        <dbReference type="ARBA" id="ARBA00049674"/>
    </source>
</evidence>
<comment type="subcellular location">
    <subcellularLocation>
        <location evidence="1">Cell membrane</location>
        <topology evidence="1">Single-pass type I membrane protein</topology>
    </subcellularLocation>
</comment>
<comment type="subunit">
    <text evidence="13">Heterodimer of CALCRL and RAMP1; the interaction induces allosteric modulation of CALCRL function and CGRP1/CALCA and CGRP2/CALCB ligand specificity. Heterodimer of CALCR and RAMP1; interaction forms the AMYR1 receptor complex for amylin/IAPP and CGRP1/CALCA ligands.</text>
</comment>
<evidence type="ECO:0000313" key="17">
    <source>
        <dbReference type="Proteomes" id="UP000007303"/>
    </source>
</evidence>
<reference evidence="16" key="3">
    <citation type="submission" date="2025-09" db="UniProtKB">
        <authorList>
            <consortium name="Ensembl"/>
        </authorList>
    </citation>
    <scope>IDENTIFICATION</scope>
</reference>
<dbReference type="OMA" id="AKFKFDM"/>
<proteinExistence type="inferred from homology"/>
<evidence type="ECO:0000256" key="5">
    <source>
        <dbReference type="ARBA" id="ARBA00022692"/>
    </source>
</evidence>
<dbReference type="InterPro" id="IPR006985">
    <property type="entry name" value="RAMP"/>
</dbReference>
<keyword evidence="3" id="KW-0813">Transport</keyword>
<keyword evidence="6 15" id="KW-0732">Signal</keyword>
<keyword evidence="17" id="KW-1185">Reference proteome</keyword>
<dbReference type="GO" id="GO:0006816">
    <property type="term" value="P:calcium ion transport"/>
    <property type="evidence" value="ECO:0007669"/>
    <property type="project" value="TreeGrafter"/>
</dbReference>
<evidence type="ECO:0000256" key="12">
    <source>
        <dbReference type="ARBA" id="ARBA00049570"/>
    </source>
</evidence>
<dbReference type="GeneTree" id="ENSGT00940000159224"/>
<evidence type="ECO:0000256" key="14">
    <source>
        <dbReference type="SAM" id="Phobius"/>
    </source>
</evidence>
<dbReference type="GO" id="GO:0005886">
    <property type="term" value="C:plasma membrane"/>
    <property type="evidence" value="ECO:0007669"/>
    <property type="project" value="UniProtKB-SubCell"/>
</dbReference>
<dbReference type="Proteomes" id="UP000007303">
    <property type="component" value="Unassembled WGS sequence"/>
</dbReference>
<evidence type="ECO:0000256" key="1">
    <source>
        <dbReference type="ARBA" id="ARBA00004251"/>
    </source>
</evidence>
<feature type="signal peptide" evidence="15">
    <location>
        <begin position="1"/>
        <end position="25"/>
    </location>
</feature>
<reference evidence="16" key="2">
    <citation type="submission" date="2025-08" db="UniProtKB">
        <authorList>
            <consortium name="Ensembl"/>
        </authorList>
    </citation>
    <scope>IDENTIFICATION</scope>
</reference>
<evidence type="ECO:0000256" key="9">
    <source>
        <dbReference type="ARBA" id="ARBA00023157"/>
    </source>
</evidence>
<dbReference type="GO" id="GO:0008277">
    <property type="term" value="P:regulation of G protein-coupled receptor signaling pathway"/>
    <property type="evidence" value="ECO:0007669"/>
    <property type="project" value="InterPro"/>
</dbReference>
<keyword evidence="7 14" id="KW-1133">Transmembrane helix</keyword>
<dbReference type="GO" id="GO:0072659">
    <property type="term" value="P:protein localization to plasma membrane"/>
    <property type="evidence" value="ECO:0007669"/>
    <property type="project" value="TreeGrafter"/>
</dbReference>
<sequence length="147" mass="16427">MESPSLLTAGFMALMAVSVLPLVSGCDRGFYEKMIQKLCLANFRSNLGGLDPGLWCSWPDTMEMYEDLTNCTFQVALGVGCFWPDHVVDRFFMQIHQSYFHDCALTGRLIHDPPPSILAPFIAVPVLVTLLMTALVVWRSKRTKGVL</sequence>
<dbReference type="InParanoid" id="H3CSB8"/>
<organism evidence="16 17">
    <name type="scientific">Tetraodon nigroviridis</name>
    <name type="common">Spotted green pufferfish</name>
    <name type="synonym">Chelonodon nigroviridis</name>
    <dbReference type="NCBI Taxonomy" id="99883"/>
    <lineage>
        <taxon>Eukaryota</taxon>
        <taxon>Metazoa</taxon>
        <taxon>Chordata</taxon>
        <taxon>Craniata</taxon>
        <taxon>Vertebrata</taxon>
        <taxon>Euteleostomi</taxon>
        <taxon>Actinopterygii</taxon>
        <taxon>Neopterygii</taxon>
        <taxon>Teleostei</taxon>
        <taxon>Neoteleostei</taxon>
        <taxon>Acanthomorphata</taxon>
        <taxon>Eupercaria</taxon>
        <taxon>Tetraodontiformes</taxon>
        <taxon>Tetradontoidea</taxon>
        <taxon>Tetraodontidae</taxon>
        <taxon>Tetraodon</taxon>
    </lineage>
</organism>
<protein>
    <recommendedName>
        <fullName evidence="11">Receptor activity-modifying protein 1</fullName>
    </recommendedName>
</protein>
<keyword evidence="8 14" id="KW-0472">Membrane</keyword>
<comment type="similarity">
    <text evidence="2">Belongs to the RAMP family.</text>
</comment>
<keyword evidence="4" id="KW-1003">Cell membrane</keyword>
<keyword evidence="10" id="KW-0675">Receptor</keyword>
<evidence type="ECO:0000256" key="3">
    <source>
        <dbReference type="ARBA" id="ARBA00022448"/>
    </source>
</evidence>
<dbReference type="GO" id="GO:0009986">
    <property type="term" value="C:cell surface"/>
    <property type="evidence" value="ECO:0007669"/>
    <property type="project" value="TreeGrafter"/>
</dbReference>
<evidence type="ECO:0000256" key="15">
    <source>
        <dbReference type="SAM" id="SignalP"/>
    </source>
</evidence>
<evidence type="ECO:0000256" key="11">
    <source>
        <dbReference type="ARBA" id="ARBA00041071"/>
    </source>
</evidence>
<dbReference type="GO" id="GO:0007186">
    <property type="term" value="P:G protein-coupled receptor signaling pathway"/>
    <property type="evidence" value="ECO:0007669"/>
    <property type="project" value="TreeGrafter"/>
</dbReference>
<dbReference type="AlphaFoldDB" id="H3CSB8"/>
<dbReference type="Ensembl" id="ENSTNIT00000011334.1">
    <property type="protein sequence ID" value="ENSTNIP00000011152.1"/>
    <property type="gene ID" value="ENSTNIG00000008322.1"/>
</dbReference>
<dbReference type="GO" id="GO:0031623">
    <property type="term" value="P:receptor internalization"/>
    <property type="evidence" value="ECO:0007669"/>
    <property type="project" value="TreeGrafter"/>
</dbReference>
<dbReference type="Gene3D" id="1.10.150.510">
    <property type="entry name" value="Receptor activity modifying family"/>
    <property type="match status" value="1"/>
</dbReference>
<dbReference type="GO" id="GO:0043235">
    <property type="term" value="C:receptor complex"/>
    <property type="evidence" value="ECO:0007669"/>
    <property type="project" value="TreeGrafter"/>
</dbReference>
<dbReference type="GO" id="GO:0015026">
    <property type="term" value="F:coreceptor activity"/>
    <property type="evidence" value="ECO:0007669"/>
    <property type="project" value="InterPro"/>
</dbReference>
<accession>H3CSB8</accession>
<dbReference type="PANTHER" id="PTHR14076">
    <property type="entry name" value="RECEPTOR ACTIVITY MODIFYING PROTEIN RAMP"/>
    <property type="match status" value="1"/>
</dbReference>
<name>H3CSB8_TETNG</name>
<feature type="transmembrane region" description="Helical" evidence="14">
    <location>
        <begin position="117"/>
        <end position="138"/>
    </location>
</feature>
<evidence type="ECO:0000256" key="2">
    <source>
        <dbReference type="ARBA" id="ARBA00007087"/>
    </source>
</evidence>
<evidence type="ECO:0000313" key="16">
    <source>
        <dbReference type="Ensembl" id="ENSTNIP00000011152.1"/>
    </source>
</evidence>
<comment type="function">
    <text evidence="12">Accessory protein that interacts with and modulates the function of G-protein coupled receptors including calcitonin gene-related peptide type 1 receptor (CALCRL) and calcitonin receptor (CALCR). Required for the transport of CALCRL to the plasma membrane. Together with CALCRL, form the receptor complex for the calcitonin gene-related peptides CGRP1/CALCA and CGRP2/CALCB. Together with CALCR, form the AMYR1 receptor complex for amylin/IAPP and CGRP1/CALCA.</text>
</comment>
<reference evidence="17" key="1">
    <citation type="journal article" date="2004" name="Nature">
        <title>Genome duplication in the teleost fish Tetraodon nigroviridis reveals the early vertebrate proto-karyotype.</title>
        <authorList>
            <person name="Jaillon O."/>
            <person name="Aury J.-M."/>
            <person name="Brunet F."/>
            <person name="Petit J.-L."/>
            <person name="Stange-Thomann N."/>
            <person name="Mauceli E."/>
            <person name="Bouneau L."/>
            <person name="Fischer C."/>
            <person name="Ozouf-Costaz C."/>
            <person name="Bernot A."/>
            <person name="Nicaud S."/>
            <person name="Jaffe D."/>
            <person name="Fisher S."/>
            <person name="Lutfalla G."/>
            <person name="Dossat C."/>
            <person name="Segurens B."/>
            <person name="Dasilva C."/>
            <person name="Salanoubat M."/>
            <person name="Levy M."/>
            <person name="Boudet N."/>
            <person name="Castellano S."/>
            <person name="Anthouard V."/>
            <person name="Jubin C."/>
            <person name="Castelli V."/>
            <person name="Katinka M."/>
            <person name="Vacherie B."/>
            <person name="Biemont C."/>
            <person name="Skalli Z."/>
            <person name="Cattolico L."/>
            <person name="Poulain J."/>
            <person name="De Berardinis V."/>
            <person name="Cruaud C."/>
            <person name="Duprat S."/>
            <person name="Brottier P."/>
            <person name="Coutanceau J.-P."/>
            <person name="Gouzy J."/>
            <person name="Parra G."/>
            <person name="Lardier G."/>
            <person name="Chapple C."/>
            <person name="McKernan K.J."/>
            <person name="McEwan P."/>
            <person name="Bosak S."/>
            <person name="Kellis M."/>
            <person name="Volff J.-N."/>
            <person name="Guigo R."/>
            <person name="Zody M.C."/>
            <person name="Mesirov J."/>
            <person name="Lindblad-Toh K."/>
            <person name="Birren B."/>
            <person name="Nusbaum C."/>
            <person name="Kahn D."/>
            <person name="Robinson-Rechavi M."/>
            <person name="Laudet V."/>
            <person name="Schachter V."/>
            <person name="Quetier F."/>
            <person name="Saurin W."/>
            <person name="Scarpelli C."/>
            <person name="Wincker P."/>
            <person name="Lander E.S."/>
            <person name="Weissenbach J."/>
            <person name="Roest Crollius H."/>
        </authorList>
    </citation>
    <scope>NUCLEOTIDE SEQUENCE [LARGE SCALE GENOMIC DNA]</scope>
</reference>
<evidence type="ECO:0000256" key="8">
    <source>
        <dbReference type="ARBA" id="ARBA00023136"/>
    </source>
</evidence>
<keyword evidence="9" id="KW-1015">Disulfide bond</keyword>
<dbReference type="InterPro" id="IPR038126">
    <property type="entry name" value="RAMP_sf"/>
</dbReference>
<dbReference type="STRING" id="99883.ENSTNIP00000011152"/>
<dbReference type="Pfam" id="PF04901">
    <property type="entry name" value="RAMP"/>
    <property type="match status" value="1"/>
</dbReference>
<keyword evidence="5 14" id="KW-0812">Transmembrane</keyword>
<evidence type="ECO:0000256" key="10">
    <source>
        <dbReference type="ARBA" id="ARBA00023170"/>
    </source>
</evidence>
<dbReference type="HOGENOM" id="CLU_116349_3_0_1"/>
<dbReference type="GO" id="GO:0032870">
    <property type="term" value="P:cellular response to hormone stimulus"/>
    <property type="evidence" value="ECO:0007669"/>
    <property type="project" value="TreeGrafter"/>
</dbReference>
<dbReference type="PANTHER" id="PTHR14076:SF3">
    <property type="entry name" value="RECEPTOR ACTIVITY-MODIFYING PROTEIN 1"/>
    <property type="match status" value="1"/>
</dbReference>
<evidence type="ECO:0000256" key="7">
    <source>
        <dbReference type="ARBA" id="ARBA00022989"/>
    </source>
</evidence>
<evidence type="ECO:0000256" key="6">
    <source>
        <dbReference type="ARBA" id="ARBA00022729"/>
    </source>
</evidence>
<feature type="chain" id="PRO_5003581182" description="Receptor activity-modifying protein 1" evidence="15">
    <location>
        <begin position="26"/>
        <end position="147"/>
    </location>
</feature>